<dbReference type="PANTHER" id="PTHR48079:SF6">
    <property type="entry name" value="NAD(P)-BINDING DOMAIN-CONTAINING PROTEIN-RELATED"/>
    <property type="match status" value="1"/>
</dbReference>
<organism evidence="2 3">
    <name type="scientific">Flavobacterium hankyongi</name>
    <dbReference type="NCBI Taxonomy" id="1176532"/>
    <lineage>
        <taxon>Bacteria</taxon>
        <taxon>Pseudomonadati</taxon>
        <taxon>Bacteroidota</taxon>
        <taxon>Flavobacteriia</taxon>
        <taxon>Flavobacteriales</taxon>
        <taxon>Flavobacteriaceae</taxon>
        <taxon>Flavobacterium</taxon>
    </lineage>
</organism>
<comment type="caution">
    <text evidence="2">The sequence shown here is derived from an EMBL/GenBank/DDBJ whole genome shotgun (WGS) entry which is preliminary data.</text>
</comment>
<dbReference type="SUPFAM" id="SSF51735">
    <property type="entry name" value="NAD(P)-binding Rossmann-fold domains"/>
    <property type="match status" value="1"/>
</dbReference>
<dbReference type="Proteomes" id="UP001500141">
    <property type="component" value="Unassembled WGS sequence"/>
</dbReference>
<accession>A0ABP8ZPA3</accession>
<dbReference type="PANTHER" id="PTHR48079">
    <property type="entry name" value="PROTEIN YEEZ"/>
    <property type="match status" value="1"/>
</dbReference>
<dbReference type="RefSeq" id="WP_264543900.1">
    <property type="nucleotide sequence ID" value="NZ_BAABIP010000007.1"/>
</dbReference>
<dbReference type="EMBL" id="BAABIP010000007">
    <property type="protein sequence ID" value="GAA4762202.1"/>
    <property type="molecule type" value="Genomic_DNA"/>
</dbReference>
<evidence type="ECO:0000259" key="1">
    <source>
        <dbReference type="Pfam" id="PF13460"/>
    </source>
</evidence>
<feature type="domain" description="NAD(P)-binding" evidence="1">
    <location>
        <begin position="10"/>
        <end position="185"/>
    </location>
</feature>
<proteinExistence type="predicted"/>
<protein>
    <submittedName>
        <fullName evidence="2">Epimerase</fullName>
    </submittedName>
</protein>
<evidence type="ECO:0000313" key="3">
    <source>
        <dbReference type="Proteomes" id="UP001500141"/>
    </source>
</evidence>
<sequence>MQKISVLGCGWLGLPLAKELVKLGFKVKGSTTSEEKLNQLQEEGIKPFLIALTEDKIEGNMSEFLKDSDILIVNIPPKLRSTLSENFVAKIKNLISFLEQSSVQKVVFVSSTSVYGNTSTSLNVTEVDLPNPETESGKQLLESEKLFQQNQHFKTSILRFGGLIGGDRQPVKHLAGKENLENPNVPVNLIHQSDCIEIISKIIMNEVWGEVFNAVAPYHPSRKEYYSQKAKEMNLTLPKFLEMDGGKGKIINSDKLIHRLGHQFRLDLY</sequence>
<dbReference type="InterPro" id="IPR051783">
    <property type="entry name" value="NAD(P)-dependent_oxidoreduct"/>
</dbReference>
<evidence type="ECO:0000313" key="2">
    <source>
        <dbReference type="EMBL" id="GAA4762202.1"/>
    </source>
</evidence>
<keyword evidence="3" id="KW-1185">Reference proteome</keyword>
<dbReference type="Pfam" id="PF13460">
    <property type="entry name" value="NAD_binding_10"/>
    <property type="match status" value="1"/>
</dbReference>
<name>A0ABP8ZPA3_9FLAO</name>
<dbReference type="InterPro" id="IPR036291">
    <property type="entry name" value="NAD(P)-bd_dom_sf"/>
</dbReference>
<gene>
    <name evidence="2" type="ORF">GCM10023230_09390</name>
</gene>
<reference evidence="3" key="1">
    <citation type="journal article" date="2019" name="Int. J. Syst. Evol. Microbiol.">
        <title>The Global Catalogue of Microorganisms (GCM) 10K type strain sequencing project: providing services to taxonomists for standard genome sequencing and annotation.</title>
        <authorList>
            <consortium name="The Broad Institute Genomics Platform"/>
            <consortium name="The Broad Institute Genome Sequencing Center for Infectious Disease"/>
            <person name="Wu L."/>
            <person name="Ma J."/>
        </authorList>
    </citation>
    <scope>NUCLEOTIDE SEQUENCE [LARGE SCALE GENOMIC DNA]</scope>
    <source>
        <strain evidence="3">JCM 18198</strain>
    </source>
</reference>
<dbReference type="Gene3D" id="3.40.50.720">
    <property type="entry name" value="NAD(P)-binding Rossmann-like Domain"/>
    <property type="match status" value="1"/>
</dbReference>
<dbReference type="InterPro" id="IPR016040">
    <property type="entry name" value="NAD(P)-bd_dom"/>
</dbReference>